<dbReference type="KEGG" id="tpx:Turpa_1206"/>
<dbReference type="PATRIC" id="fig|869212.3.peg.1191"/>
<dbReference type="HOGENOM" id="CLU_1085629_0_0_12"/>
<sequence>MARLIVCLLAFVPALHPIAVEYDLDRPLESPGTWRYHQSSHFYAQHRCGESQLQAIGRRIQRFLEAPERQRAAELGPVLQVRLYASAADYRKNLKFSKYRDGHYNRRLGIIVSYCDVPAHRLAEQMTLYALADKPLRKWQRVFLAEVIPVLAGRNLQSAFDDVGKDKPAALLPVLYSNHWPGRSERATLRLLAIHLADRQLLEPFVERLLEAAAADDTGLELLESLTEGNIAPLAESIAGAAAANGNKTLRKGQTK</sequence>
<dbReference type="AlphaFoldDB" id="I4B3J7"/>
<dbReference type="Proteomes" id="UP000006048">
    <property type="component" value="Chromosome"/>
</dbReference>
<evidence type="ECO:0000313" key="1">
    <source>
        <dbReference type="EMBL" id="AFM11854.1"/>
    </source>
</evidence>
<accession>I4B3J7</accession>
<evidence type="ECO:0000313" key="2">
    <source>
        <dbReference type="Proteomes" id="UP000006048"/>
    </source>
</evidence>
<organism evidence="1 2">
    <name type="scientific">Turneriella parva (strain ATCC BAA-1111 / DSM 21527 / NCTC 11395 / H)</name>
    <name type="common">Leptospira parva</name>
    <dbReference type="NCBI Taxonomy" id="869212"/>
    <lineage>
        <taxon>Bacteria</taxon>
        <taxon>Pseudomonadati</taxon>
        <taxon>Spirochaetota</taxon>
        <taxon>Spirochaetia</taxon>
        <taxon>Leptospirales</taxon>
        <taxon>Leptospiraceae</taxon>
        <taxon>Turneriella</taxon>
    </lineage>
</organism>
<name>I4B3J7_TURPD</name>
<dbReference type="EMBL" id="CP002959">
    <property type="protein sequence ID" value="AFM11854.1"/>
    <property type="molecule type" value="Genomic_DNA"/>
</dbReference>
<dbReference type="RefSeq" id="WP_014802370.1">
    <property type="nucleotide sequence ID" value="NC_018020.1"/>
</dbReference>
<protein>
    <submittedName>
        <fullName evidence="1">Uncharacterized protein</fullName>
    </submittedName>
</protein>
<proteinExistence type="predicted"/>
<reference evidence="1 2" key="1">
    <citation type="submission" date="2012-06" db="EMBL/GenBank/DDBJ databases">
        <title>The complete chromosome of genome of Turneriella parva DSM 21527.</title>
        <authorList>
            <consortium name="US DOE Joint Genome Institute (JGI-PGF)"/>
            <person name="Lucas S."/>
            <person name="Han J."/>
            <person name="Lapidus A."/>
            <person name="Bruce D."/>
            <person name="Goodwin L."/>
            <person name="Pitluck S."/>
            <person name="Peters L."/>
            <person name="Kyrpides N."/>
            <person name="Mavromatis K."/>
            <person name="Ivanova N."/>
            <person name="Mikhailova N."/>
            <person name="Chertkov O."/>
            <person name="Detter J.C."/>
            <person name="Tapia R."/>
            <person name="Han C."/>
            <person name="Land M."/>
            <person name="Hauser L."/>
            <person name="Markowitz V."/>
            <person name="Cheng J.-F."/>
            <person name="Hugenholtz P."/>
            <person name="Woyke T."/>
            <person name="Wu D."/>
            <person name="Gronow S."/>
            <person name="Wellnitz S."/>
            <person name="Brambilla E."/>
            <person name="Klenk H.-P."/>
            <person name="Eisen J.A."/>
        </authorList>
    </citation>
    <scope>NUCLEOTIDE SEQUENCE [LARGE SCALE GENOMIC DNA]</scope>
    <source>
        <strain evidence="2">ATCC BAA-1111 / DSM 21527 / NCTC 11395 / H</strain>
    </source>
</reference>
<gene>
    <name evidence="1" type="ordered locus">Turpa_1206</name>
</gene>
<keyword evidence="2" id="KW-1185">Reference proteome</keyword>
<dbReference type="STRING" id="869212.Turpa_1206"/>